<feature type="transmembrane region" description="Helical" evidence="1">
    <location>
        <begin position="67"/>
        <end position="89"/>
    </location>
</feature>
<protein>
    <submittedName>
        <fullName evidence="2">Uncharacterized protein</fullName>
    </submittedName>
</protein>
<sequence length="96" mass="10968">MKKTIATIIISLALLATSVTSFWIMIDTNLQLSGVRDRLEEVKLLINDEPENLKNKEERLANESKKYFIITSVSTTLFSVVVATSLFNYEKKLEKE</sequence>
<keyword evidence="1" id="KW-0812">Transmembrane</keyword>
<evidence type="ECO:0000256" key="1">
    <source>
        <dbReference type="SAM" id="Phobius"/>
    </source>
</evidence>
<keyword evidence="1" id="KW-1133">Transmembrane helix</keyword>
<accession>A0A8S5RWK8</accession>
<name>A0A8S5RWK8_9CAUD</name>
<reference evidence="2" key="1">
    <citation type="journal article" date="2021" name="Proc. Natl. Acad. Sci. U.S.A.">
        <title>A Catalog of Tens of Thousands of Viruses from Human Metagenomes Reveals Hidden Associations with Chronic Diseases.</title>
        <authorList>
            <person name="Tisza M.J."/>
            <person name="Buck C.B."/>
        </authorList>
    </citation>
    <scope>NUCLEOTIDE SEQUENCE</scope>
    <source>
        <strain evidence="2">CtHip2</strain>
    </source>
</reference>
<keyword evidence="1" id="KW-0472">Membrane</keyword>
<organism evidence="2">
    <name type="scientific">Siphoviridae sp. ctHip2</name>
    <dbReference type="NCBI Taxonomy" id="2827830"/>
    <lineage>
        <taxon>Viruses</taxon>
        <taxon>Duplodnaviria</taxon>
        <taxon>Heunggongvirae</taxon>
        <taxon>Uroviricota</taxon>
        <taxon>Caudoviricetes</taxon>
    </lineage>
</organism>
<proteinExistence type="predicted"/>
<dbReference type="EMBL" id="BK032497">
    <property type="protein sequence ID" value="DAF43001.1"/>
    <property type="molecule type" value="Genomic_DNA"/>
</dbReference>
<evidence type="ECO:0000313" key="2">
    <source>
        <dbReference type="EMBL" id="DAF43001.1"/>
    </source>
</evidence>